<evidence type="ECO:0000313" key="2">
    <source>
        <dbReference type="Proteomes" id="UP000814033"/>
    </source>
</evidence>
<evidence type="ECO:0000313" key="1">
    <source>
        <dbReference type="EMBL" id="KAI0049660.1"/>
    </source>
</evidence>
<keyword evidence="2" id="KW-1185">Reference proteome</keyword>
<reference evidence="1" key="2">
    <citation type="journal article" date="2022" name="New Phytol.">
        <title>Evolutionary transition to the ectomycorrhizal habit in the genomes of a hyperdiverse lineage of mushroom-forming fungi.</title>
        <authorList>
            <person name="Looney B."/>
            <person name="Miyauchi S."/>
            <person name="Morin E."/>
            <person name="Drula E."/>
            <person name="Courty P.E."/>
            <person name="Kohler A."/>
            <person name="Kuo A."/>
            <person name="LaButti K."/>
            <person name="Pangilinan J."/>
            <person name="Lipzen A."/>
            <person name="Riley R."/>
            <person name="Andreopoulos W."/>
            <person name="He G."/>
            <person name="Johnson J."/>
            <person name="Nolan M."/>
            <person name="Tritt A."/>
            <person name="Barry K.W."/>
            <person name="Grigoriev I.V."/>
            <person name="Nagy L.G."/>
            <person name="Hibbett D."/>
            <person name="Henrissat B."/>
            <person name="Matheny P.B."/>
            <person name="Labbe J."/>
            <person name="Martin F.M."/>
        </authorList>
    </citation>
    <scope>NUCLEOTIDE SEQUENCE</scope>
    <source>
        <strain evidence="1">FP105234-sp</strain>
    </source>
</reference>
<name>A0ACB8S0Y9_9AGAM</name>
<dbReference type="EMBL" id="MU275870">
    <property type="protein sequence ID" value="KAI0049660.1"/>
    <property type="molecule type" value="Genomic_DNA"/>
</dbReference>
<dbReference type="Proteomes" id="UP000814033">
    <property type="component" value="Unassembled WGS sequence"/>
</dbReference>
<organism evidence="1 2">
    <name type="scientific">Auriscalpium vulgare</name>
    <dbReference type="NCBI Taxonomy" id="40419"/>
    <lineage>
        <taxon>Eukaryota</taxon>
        <taxon>Fungi</taxon>
        <taxon>Dikarya</taxon>
        <taxon>Basidiomycota</taxon>
        <taxon>Agaricomycotina</taxon>
        <taxon>Agaricomycetes</taxon>
        <taxon>Russulales</taxon>
        <taxon>Auriscalpiaceae</taxon>
        <taxon>Auriscalpium</taxon>
    </lineage>
</organism>
<gene>
    <name evidence="1" type="ORF">FA95DRAFT_1488744</name>
</gene>
<accession>A0ACB8S0Y9</accession>
<sequence>MCKVPQPFDAFLVLDVEATCVEGADFQWPNEIIEWPVCLLKWVDKDRSGMAGTLQIVDEFRSFVKPTWRPTLSPFCTKLTGITQAQVDDAPFFPEVMSRFSAFLAKNGLIHPATGERLVRFSWCSDGPFDIRDFVVKQCFISQTAMPHWLQGDVMDVRKVVSAWSDSKQNLSGKKPHFPRRMTPNITAQLGILGLPPFEGRQHSGIDDTRNITRIVIELARRGVSLRPNTHIHLGRRWAWMGKSGQILEEYCLTPYS</sequence>
<comment type="caution">
    <text evidence="1">The sequence shown here is derived from an EMBL/GenBank/DDBJ whole genome shotgun (WGS) entry which is preliminary data.</text>
</comment>
<reference evidence="1" key="1">
    <citation type="submission" date="2021-02" db="EMBL/GenBank/DDBJ databases">
        <authorList>
            <consortium name="DOE Joint Genome Institute"/>
            <person name="Ahrendt S."/>
            <person name="Looney B.P."/>
            <person name="Miyauchi S."/>
            <person name="Morin E."/>
            <person name="Drula E."/>
            <person name="Courty P.E."/>
            <person name="Chicoki N."/>
            <person name="Fauchery L."/>
            <person name="Kohler A."/>
            <person name="Kuo A."/>
            <person name="Labutti K."/>
            <person name="Pangilinan J."/>
            <person name="Lipzen A."/>
            <person name="Riley R."/>
            <person name="Andreopoulos W."/>
            <person name="He G."/>
            <person name="Johnson J."/>
            <person name="Barry K.W."/>
            <person name="Grigoriev I.V."/>
            <person name="Nagy L."/>
            <person name="Hibbett D."/>
            <person name="Henrissat B."/>
            <person name="Matheny P.B."/>
            <person name="Labbe J."/>
            <person name="Martin F."/>
        </authorList>
    </citation>
    <scope>NUCLEOTIDE SEQUENCE</scope>
    <source>
        <strain evidence="1">FP105234-sp</strain>
    </source>
</reference>
<protein>
    <submittedName>
        <fullName evidence="1">Uncharacterized protein</fullName>
    </submittedName>
</protein>
<proteinExistence type="predicted"/>